<reference evidence="2 3" key="1">
    <citation type="submission" date="2019-05" db="EMBL/GenBank/DDBJ databases">
        <title>Another draft genome of Portunus trituberculatus and its Hox gene families provides insights of decapod evolution.</title>
        <authorList>
            <person name="Jeong J.-H."/>
            <person name="Song I."/>
            <person name="Kim S."/>
            <person name="Choi T."/>
            <person name="Kim D."/>
            <person name="Ryu S."/>
            <person name="Kim W."/>
        </authorList>
    </citation>
    <scope>NUCLEOTIDE SEQUENCE [LARGE SCALE GENOMIC DNA]</scope>
    <source>
        <tissue evidence="2">Muscle</tissue>
    </source>
</reference>
<dbReference type="EMBL" id="VSRR010091880">
    <property type="protein sequence ID" value="MPC92604.1"/>
    <property type="molecule type" value="Genomic_DNA"/>
</dbReference>
<name>A0A5B7JK27_PORTR</name>
<feature type="region of interest" description="Disordered" evidence="1">
    <location>
        <begin position="1"/>
        <end position="47"/>
    </location>
</feature>
<evidence type="ECO:0000313" key="2">
    <source>
        <dbReference type="EMBL" id="MPC92604.1"/>
    </source>
</evidence>
<evidence type="ECO:0000313" key="3">
    <source>
        <dbReference type="Proteomes" id="UP000324222"/>
    </source>
</evidence>
<dbReference type="Proteomes" id="UP000324222">
    <property type="component" value="Unassembled WGS sequence"/>
</dbReference>
<evidence type="ECO:0000256" key="1">
    <source>
        <dbReference type="SAM" id="MobiDB-lite"/>
    </source>
</evidence>
<protein>
    <submittedName>
        <fullName evidence="2">Uncharacterized protein</fullName>
    </submittedName>
</protein>
<proteinExistence type="predicted"/>
<dbReference type="AlphaFoldDB" id="A0A5B7JK27"/>
<gene>
    <name evidence="2" type="ORF">E2C01_087701</name>
</gene>
<comment type="caution">
    <text evidence="2">The sequence shown here is derived from an EMBL/GenBank/DDBJ whole genome shotgun (WGS) entry which is preliminary data.</text>
</comment>
<keyword evidence="3" id="KW-1185">Reference proteome</keyword>
<accession>A0A5B7JK27</accession>
<organism evidence="2 3">
    <name type="scientific">Portunus trituberculatus</name>
    <name type="common">Swimming crab</name>
    <name type="synonym">Neptunus trituberculatus</name>
    <dbReference type="NCBI Taxonomy" id="210409"/>
    <lineage>
        <taxon>Eukaryota</taxon>
        <taxon>Metazoa</taxon>
        <taxon>Ecdysozoa</taxon>
        <taxon>Arthropoda</taxon>
        <taxon>Crustacea</taxon>
        <taxon>Multicrustacea</taxon>
        <taxon>Malacostraca</taxon>
        <taxon>Eumalacostraca</taxon>
        <taxon>Eucarida</taxon>
        <taxon>Decapoda</taxon>
        <taxon>Pleocyemata</taxon>
        <taxon>Brachyura</taxon>
        <taxon>Eubrachyura</taxon>
        <taxon>Portunoidea</taxon>
        <taxon>Portunidae</taxon>
        <taxon>Portuninae</taxon>
        <taxon>Portunus</taxon>
    </lineage>
</organism>
<sequence>MGLTEEPVGLEEGDIQKQGRDGGMGEGKRCLPYSGLKPQTMHPLRRNPKECGLHWPTVDRELTVRSVAGDGDVSFVVDI</sequence>